<feature type="compositionally biased region" description="Polar residues" evidence="1">
    <location>
        <begin position="249"/>
        <end position="268"/>
    </location>
</feature>
<feature type="compositionally biased region" description="Basic and acidic residues" evidence="1">
    <location>
        <begin position="445"/>
        <end position="462"/>
    </location>
</feature>
<evidence type="ECO:0000313" key="3">
    <source>
        <dbReference type="Proteomes" id="UP001295684"/>
    </source>
</evidence>
<feature type="compositionally biased region" description="Basic and acidic residues" evidence="1">
    <location>
        <begin position="79"/>
        <end position="88"/>
    </location>
</feature>
<feature type="region of interest" description="Disordered" evidence="1">
    <location>
        <begin position="249"/>
        <end position="318"/>
    </location>
</feature>
<feature type="compositionally biased region" description="Basic and acidic residues" evidence="1">
    <location>
        <begin position="285"/>
        <end position="304"/>
    </location>
</feature>
<gene>
    <name evidence="2" type="ORF">ECRASSUSDP1_LOCUS3993</name>
</gene>
<organism evidence="2 3">
    <name type="scientific">Euplotes crassus</name>
    <dbReference type="NCBI Taxonomy" id="5936"/>
    <lineage>
        <taxon>Eukaryota</taxon>
        <taxon>Sar</taxon>
        <taxon>Alveolata</taxon>
        <taxon>Ciliophora</taxon>
        <taxon>Intramacronucleata</taxon>
        <taxon>Spirotrichea</taxon>
        <taxon>Hypotrichia</taxon>
        <taxon>Euplotida</taxon>
        <taxon>Euplotidae</taxon>
        <taxon>Moneuplotes</taxon>
    </lineage>
</organism>
<dbReference type="GO" id="GO:0005643">
    <property type="term" value="C:nuclear pore"/>
    <property type="evidence" value="ECO:0007669"/>
    <property type="project" value="UniProtKB-ARBA"/>
</dbReference>
<feature type="region of interest" description="Disordered" evidence="1">
    <location>
        <begin position="205"/>
        <end position="236"/>
    </location>
</feature>
<feature type="compositionally biased region" description="Polar residues" evidence="1">
    <location>
        <begin position="112"/>
        <end position="132"/>
    </location>
</feature>
<proteinExistence type="predicted"/>
<feature type="compositionally biased region" description="Polar residues" evidence="1">
    <location>
        <begin position="15"/>
        <end position="24"/>
    </location>
</feature>
<dbReference type="Pfam" id="PF13634">
    <property type="entry name" value="Nucleoporin_FG"/>
    <property type="match status" value="4"/>
</dbReference>
<feature type="region of interest" description="Disordered" evidence="1">
    <location>
        <begin position="1"/>
        <end position="24"/>
    </location>
</feature>
<evidence type="ECO:0000256" key="1">
    <source>
        <dbReference type="SAM" id="MobiDB-lite"/>
    </source>
</evidence>
<dbReference type="AlphaFoldDB" id="A0AAD1U5D7"/>
<dbReference type="InterPro" id="IPR025574">
    <property type="entry name" value="Nucleoporin_FG_rpt"/>
</dbReference>
<feature type="compositionally biased region" description="Basic and acidic residues" evidence="1">
    <location>
        <begin position="373"/>
        <end position="385"/>
    </location>
</feature>
<feature type="region of interest" description="Disordered" evidence="1">
    <location>
        <begin position="54"/>
        <end position="190"/>
    </location>
</feature>
<evidence type="ECO:0000313" key="2">
    <source>
        <dbReference type="EMBL" id="CAI2362667.1"/>
    </source>
</evidence>
<feature type="compositionally biased region" description="Polar residues" evidence="1">
    <location>
        <begin position="427"/>
        <end position="439"/>
    </location>
</feature>
<feature type="compositionally biased region" description="Basic and acidic residues" evidence="1">
    <location>
        <begin position="1"/>
        <end position="14"/>
    </location>
</feature>
<dbReference type="Proteomes" id="UP001295684">
    <property type="component" value="Unassembled WGS sequence"/>
</dbReference>
<accession>A0AAD1U5D7</accession>
<reference evidence="2" key="1">
    <citation type="submission" date="2023-07" db="EMBL/GenBank/DDBJ databases">
        <authorList>
            <consortium name="AG Swart"/>
            <person name="Singh M."/>
            <person name="Singh A."/>
            <person name="Seah K."/>
            <person name="Emmerich C."/>
        </authorList>
    </citation>
    <scope>NUCLEOTIDE SEQUENCE</scope>
    <source>
        <strain evidence="2">DP1</strain>
    </source>
</reference>
<sequence length="588" mass="64796">MSKRKAEYGLEKDNQGNIVRTGETQPEELLHGSNRICSQAEIKERKIYKAKRLVRPGNPQGNRPTAKGKFKLLGTLKSKPVESKRIDTPKPPTVNKIQNVPKITKNKEKNIQEQNTQKQSIFTKSTSNSSTMFGGAKPKQTEEKKESIFQSKKPEEKKDPVKKPTEAKTQLFGSKAPSGPSKSVFVHKPDTEETKNIVNVFSVTTSATKGDAQPKNASKGPNIFDQIKSNKSDQKESVFVVGSKGNKTNVSIFAPKTSNKEPATSKPTRSLFAQKPKEISSQAKSQEKKEEAKKEEAKKEEVKKTTSLFASKPKETIPVTTEKKPSLFASKGVNIFGKSSDDTASAPKKVGLFGNNPVASKTGSLFGNSSKPSAEKKEENQEQKAKVKSLFGTSTTKPDTENKAKSGTGLFGGTSSLFKGKSLFSGIKSTESNKNSFINSGKAATKKEKEEEKDQEKKEDTKPSFVAISKDPYTKIFNKQVEKFRTKAGDKGNGHLSVETGEKDGKKFVLFNFRNPIGKTLFTGQIVEACKKHKALDKPGKIQIKVVVIEKDMKTGNLTPMPSLISFNRTDDLKEFNEKWDEAKKFLA</sequence>
<feature type="compositionally biased region" description="Basic and acidic residues" evidence="1">
    <location>
        <begin position="139"/>
        <end position="166"/>
    </location>
</feature>
<protein>
    <submittedName>
        <fullName evidence="2">Uncharacterized protein</fullName>
    </submittedName>
</protein>
<keyword evidence="3" id="KW-1185">Reference proteome</keyword>
<comment type="caution">
    <text evidence="2">The sequence shown here is derived from an EMBL/GenBank/DDBJ whole genome shotgun (WGS) entry which is preliminary data.</text>
</comment>
<name>A0AAD1U5D7_EUPCR</name>
<feature type="compositionally biased region" description="Polar residues" evidence="1">
    <location>
        <begin position="357"/>
        <end position="372"/>
    </location>
</feature>
<feature type="region of interest" description="Disordered" evidence="1">
    <location>
        <begin position="338"/>
        <end position="462"/>
    </location>
</feature>
<dbReference type="EMBL" id="CAMPGE010003821">
    <property type="protein sequence ID" value="CAI2362667.1"/>
    <property type="molecule type" value="Genomic_DNA"/>
</dbReference>